<dbReference type="OrthoDB" id="10259024at2759"/>
<dbReference type="GO" id="GO:0005829">
    <property type="term" value="C:cytosol"/>
    <property type="evidence" value="ECO:0007669"/>
    <property type="project" value="GOC"/>
</dbReference>
<evidence type="ECO:0000256" key="2">
    <source>
        <dbReference type="ARBA" id="ARBA00009150"/>
    </source>
</evidence>
<feature type="compositionally biased region" description="Basic and acidic residues" evidence="8">
    <location>
        <begin position="721"/>
        <end position="730"/>
    </location>
</feature>
<evidence type="ECO:0000259" key="9">
    <source>
        <dbReference type="Pfam" id="PF07928"/>
    </source>
</evidence>
<protein>
    <submittedName>
        <fullName evidence="10">Vps54-domain-containing protein</fullName>
    </submittedName>
</protein>
<dbReference type="PANTHER" id="PTHR12965">
    <property type="entry name" value="VACUOLAR PROTEIN SORTING 54"/>
    <property type="match status" value="1"/>
</dbReference>
<feature type="compositionally biased region" description="Low complexity" evidence="8">
    <location>
        <begin position="469"/>
        <end position="480"/>
    </location>
</feature>
<accession>A0A4S2MZE2</accession>
<reference evidence="10 11" key="1">
    <citation type="submission" date="2019-04" db="EMBL/GenBank/DDBJ databases">
        <title>Comparative genomics and transcriptomics to analyze fruiting body development in filamentous ascomycetes.</title>
        <authorList>
            <consortium name="DOE Joint Genome Institute"/>
            <person name="Lutkenhaus R."/>
            <person name="Traeger S."/>
            <person name="Breuer J."/>
            <person name="Kuo A."/>
            <person name="Lipzen A."/>
            <person name="Pangilinan J."/>
            <person name="Dilworth D."/>
            <person name="Sandor L."/>
            <person name="Poggeler S."/>
            <person name="Barry K."/>
            <person name="Grigoriev I.V."/>
            <person name="Nowrousian M."/>
        </authorList>
    </citation>
    <scope>NUCLEOTIDE SEQUENCE [LARGE SCALE GENOMIC DNA]</scope>
    <source>
        <strain evidence="10 11">CBS 389.68</strain>
    </source>
</reference>
<keyword evidence="3" id="KW-0813">Transport</keyword>
<comment type="similarity">
    <text evidence="2">Belongs to the VPS54 family.</text>
</comment>
<dbReference type="InterPro" id="IPR012501">
    <property type="entry name" value="Vps54_C"/>
</dbReference>
<dbReference type="PANTHER" id="PTHR12965:SF0">
    <property type="entry name" value="VACUOLAR PROTEIN SORTING-ASSOCIATED PROTEIN 54"/>
    <property type="match status" value="1"/>
</dbReference>
<dbReference type="AlphaFoldDB" id="A0A4S2MZE2"/>
<dbReference type="FunCoup" id="A0A4S2MZE2">
    <property type="interactions" value="424"/>
</dbReference>
<proteinExistence type="inferred from homology"/>
<evidence type="ECO:0000256" key="4">
    <source>
        <dbReference type="ARBA" id="ARBA00022927"/>
    </source>
</evidence>
<evidence type="ECO:0000256" key="1">
    <source>
        <dbReference type="ARBA" id="ARBA00004601"/>
    </source>
</evidence>
<keyword evidence="4" id="KW-0653">Protein transport</keyword>
<dbReference type="GO" id="GO:0042147">
    <property type="term" value="P:retrograde transport, endosome to Golgi"/>
    <property type="evidence" value="ECO:0007669"/>
    <property type="project" value="InterPro"/>
</dbReference>
<evidence type="ECO:0000256" key="7">
    <source>
        <dbReference type="SAM" id="Coils"/>
    </source>
</evidence>
<sequence length="1065" mass="118205">MDWRISKDFGTGAGGAVSSSAISVLVESSNPRASAAARPRPGDIPPVTLTQIPKIKPSAFTSYLSIAPEYSRYQRAKDQGMEEYLRLQRSNQDGDGLLSPSPSVADLTALTDDGTSRGTSPRKGRGRKGQISVTPLSTVPQVYFDPNFHLENPRTFDIVSERSEVIRSTTPAKDDDANGASVAQNQRKVLANNAILQEKLSWYMDTVEVHLVSSISTASSSFFAALGDLRDLHSEAAASVKKIQSLRKELVRLDEEQAMKGLEIVRLRRRRDNVAKLERTVRQMERVLKTFQQAEKRLEERNVESALDSLECTERVLSGKELGCVDLRGVRSLEAVGVDMQQLRYRIGKEFEGRFVECLLSDLRRHVRSVSSAETLRRWAQSFRREQYNKFISAKQKDNLQPPPRSSSLPPEYTLLTEDLRQHLMTHLNGLQRANHVNNAVQAYRDTVIREVKNLIRGSLPTEDDDTDSVASGVSRSSRGPRARDKSIALTRALGPADAEDLFVKIYTSMSELIRRLGTQQKLLLDVTMQMGVTDIGGFLSPRLEQPSFITSPGSMRSITPGSGPGTSDLMDITDLISTAVEISHADLVKIVKLRSEQTARYPLERFIRHFVLNRLFIQECESVCVRVGPGLQNALSGQIKEFLGVYQADKMRRLAESLESDRWGAKELEESLQESIDRIVKTATTDPPEWTSLGRLWELRMQELENETAPPPPPGQLEAEPEHENHDGPENGTNPQDEKDSSEPQKPAETSPAVNGEASSSAPTPTDAPEPPTTNGTSTPVPAISTEPKKLTHAVIDNQRFILPESALLLLRELESYLVLVVNLPGATQDFANSIVEYIKLFNSRTFQLIHGAGATRSAGLTSITTRHLAIASQALSIIITLIPYLRDSIRRHLPASNAGPSTAPEFDRLRRATSEYQSEIHGKLVSIMSDRARRHVTTIKSITWEDPAPVPPSDSDPAKNRYYMDTLCRETGVLYKVLNKHFPVEQVRSIMAPVFRDYEKKIGEGYREAVVRSEEGKKRMLKDADVFRERLGKLEGAGDVPDRIVAIVRGKIVTPGAPARGPG</sequence>
<evidence type="ECO:0000313" key="11">
    <source>
        <dbReference type="Proteomes" id="UP000298138"/>
    </source>
</evidence>
<dbReference type="GO" id="GO:0006896">
    <property type="term" value="P:Golgi to vacuole transport"/>
    <property type="evidence" value="ECO:0007669"/>
    <property type="project" value="TreeGrafter"/>
</dbReference>
<evidence type="ECO:0000256" key="6">
    <source>
        <dbReference type="ARBA" id="ARBA00023054"/>
    </source>
</evidence>
<gene>
    <name evidence="10" type="ORF">EX30DRAFT_370705</name>
</gene>
<organism evidence="10 11">
    <name type="scientific">Ascodesmis nigricans</name>
    <dbReference type="NCBI Taxonomy" id="341454"/>
    <lineage>
        <taxon>Eukaryota</taxon>
        <taxon>Fungi</taxon>
        <taxon>Dikarya</taxon>
        <taxon>Ascomycota</taxon>
        <taxon>Pezizomycotina</taxon>
        <taxon>Pezizomycetes</taxon>
        <taxon>Pezizales</taxon>
        <taxon>Ascodesmidaceae</taxon>
        <taxon>Ascodesmis</taxon>
    </lineage>
</organism>
<evidence type="ECO:0000256" key="3">
    <source>
        <dbReference type="ARBA" id="ARBA00022448"/>
    </source>
</evidence>
<dbReference type="Pfam" id="PF07928">
    <property type="entry name" value="Vps54"/>
    <property type="match status" value="1"/>
</dbReference>
<dbReference type="Proteomes" id="UP000298138">
    <property type="component" value="Unassembled WGS sequence"/>
</dbReference>
<dbReference type="STRING" id="341454.A0A4S2MZE2"/>
<dbReference type="GO" id="GO:0015031">
    <property type="term" value="P:protein transport"/>
    <property type="evidence" value="ECO:0007669"/>
    <property type="project" value="UniProtKB-KW"/>
</dbReference>
<feature type="coiled-coil region" evidence="7">
    <location>
        <begin position="229"/>
        <end position="304"/>
    </location>
</feature>
<feature type="region of interest" description="Disordered" evidence="8">
    <location>
        <begin position="706"/>
        <end position="785"/>
    </location>
</feature>
<feature type="domain" description="Vacuolar protein sorting-associated protein 54 C-terminal" evidence="9">
    <location>
        <begin position="799"/>
        <end position="933"/>
    </location>
</feature>
<keyword evidence="6 7" id="KW-0175">Coiled coil</keyword>
<dbReference type="GO" id="GO:0019905">
    <property type="term" value="F:syntaxin binding"/>
    <property type="evidence" value="ECO:0007669"/>
    <property type="project" value="TreeGrafter"/>
</dbReference>
<evidence type="ECO:0000256" key="8">
    <source>
        <dbReference type="SAM" id="MobiDB-lite"/>
    </source>
</evidence>
<dbReference type="GO" id="GO:0000938">
    <property type="term" value="C:GARP complex"/>
    <property type="evidence" value="ECO:0007669"/>
    <property type="project" value="InterPro"/>
</dbReference>
<feature type="region of interest" description="Disordered" evidence="8">
    <location>
        <begin position="91"/>
        <end position="132"/>
    </location>
</feature>
<dbReference type="InterPro" id="IPR039745">
    <property type="entry name" value="Vps54"/>
</dbReference>
<keyword evidence="11" id="KW-1185">Reference proteome</keyword>
<name>A0A4S2MZE2_9PEZI</name>
<comment type="subcellular location">
    <subcellularLocation>
        <location evidence="1">Golgi apparatus</location>
        <location evidence="1">trans-Golgi network</location>
    </subcellularLocation>
</comment>
<feature type="region of interest" description="Disordered" evidence="8">
    <location>
        <begin position="459"/>
        <end position="484"/>
    </location>
</feature>
<keyword evidence="5" id="KW-0333">Golgi apparatus</keyword>
<dbReference type="InParanoid" id="A0A4S2MZE2"/>
<dbReference type="EMBL" id="ML220116">
    <property type="protein sequence ID" value="TGZ82016.1"/>
    <property type="molecule type" value="Genomic_DNA"/>
</dbReference>
<evidence type="ECO:0000313" key="10">
    <source>
        <dbReference type="EMBL" id="TGZ82016.1"/>
    </source>
</evidence>
<evidence type="ECO:0000256" key="5">
    <source>
        <dbReference type="ARBA" id="ARBA00023034"/>
    </source>
</evidence>